<dbReference type="EMBL" id="CP022957">
    <property type="protein sequence ID" value="ASV30308.1"/>
    <property type="molecule type" value="Genomic_DNA"/>
</dbReference>
<dbReference type="AlphaFoldDB" id="A0A223V5M1"/>
<dbReference type="KEGG" id="marb:CJ263_08810"/>
<evidence type="ECO:0000313" key="2">
    <source>
        <dbReference type="Proteomes" id="UP000215244"/>
    </source>
</evidence>
<dbReference type="Proteomes" id="UP000215244">
    <property type="component" value="Chromosome"/>
</dbReference>
<keyword evidence="2" id="KW-1185">Reference proteome</keyword>
<dbReference type="OrthoDB" id="10000148at2"/>
<reference evidence="1 2" key="1">
    <citation type="submission" date="2017-08" db="EMBL/GenBank/DDBJ databases">
        <title>The complete genome sequence of Maribacter sp. B1, isolated from deep-sea sediment.</title>
        <authorList>
            <person name="Wu Y.-H."/>
            <person name="Cheng H."/>
            <person name="Xu X.-W."/>
        </authorList>
    </citation>
    <scope>NUCLEOTIDE SEQUENCE [LARGE SCALE GENOMIC DNA]</scope>
    <source>
        <strain evidence="1 2">B1</strain>
    </source>
</reference>
<dbReference type="RefSeq" id="WP_094996928.1">
    <property type="nucleotide sequence ID" value="NZ_BMJL01000002.1"/>
</dbReference>
<protein>
    <submittedName>
        <fullName evidence="1">Uncharacterized protein</fullName>
    </submittedName>
</protein>
<evidence type="ECO:0000313" key="1">
    <source>
        <dbReference type="EMBL" id="ASV30308.1"/>
    </source>
</evidence>
<name>A0A223V5M1_9FLAO</name>
<sequence>MNKNLLAVLIFVLVLVVCFWAMPNMKIDTIGDFFEKIIKPVSIPLSALIAVRHGIVKYIERKNGNKKEQDYL</sequence>
<organism evidence="1 2">
    <name type="scientific">Maribacter cobaltidurans</name>
    <dbReference type="NCBI Taxonomy" id="1178778"/>
    <lineage>
        <taxon>Bacteria</taxon>
        <taxon>Pseudomonadati</taxon>
        <taxon>Bacteroidota</taxon>
        <taxon>Flavobacteriia</taxon>
        <taxon>Flavobacteriales</taxon>
        <taxon>Flavobacteriaceae</taxon>
        <taxon>Maribacter</taxon>
    </lineage>
</organism>
<proteinExistence type="predicted"/>
<accession>A0A223V5M1</accession>
<gene>
    <name evidence="1" type="ORF">CJ263_08810</name>
</gene>